<dbReference type="InterPro" id="IPR003730">
    <property type="entry name" value="Cu_polyphenol_OxRdtase"/>
</dbReference>
<evidence type="ECO:0000256" key="7">
    <source>
        <dbReference type="ARBA" id="ARBA00047989"/>
    </source>
</evidence>
<dbReference type="Gene3D" id="3.60.140.10">
    <property type="entry name" value="CNF1/YfiH-like putative cysteine hydrolases"/>
    <property type="match status" value="1"/>
</dbReference>
<evidence type="ECO:0000256" key="2">
    <source>
        <dbReference type="ARBA" id="ARBA00007353"/>
    </source>
</evidence>
<evidence type="ECO:0000256" key="5">
    <source>
        <dbReference type="ARBA" id="ARBA00022801"/>
    </source>
</evidence>
<evidence type="ECO:0000256" key="9">
    <source>
        <dbReference type="ARBA" id="ARBA00049893"/>
    </source>
</evidence>
<comment type="catalytic activity">
    <reaction evidence="9">
        <text>S-methyl-5'-thioadenosine + phosphate = 5-(methylsulfanyl)-alpha-D-ribose 1-phosphate + adenine</text>
        <dbReference type="Rhea" id="RHEA:11852"/>
        <dbReference type="ChEBI" id="CHEBI:16708"/>
        <dbReference type="ChEBI" id="CHEBI:17509"/>
        <dbReference type="ChEBI" id="CHEBI:43474"/>
        <dbReference type="ChEBI" id="CHEBI:58533"/>
        <dbReference type="EC" id="2.4.2.28"/>
    </reaction>
    <physiologicalReaction direction="left-to-right" evidence="9">
        <dbReference type="Rhea" id="RHEA:11853"/>
    </physiologicalReaction>
</comment>
<dbReference type="PANTHER" id="PTHR30616">
    <property type="entry name" value="UNCHARACTERIZED PROTEIN YFIH"/>
    <property type="match status" value="1"/>
</dbReference>
<organism evidence="11 12">
    <name type="scientific">Limnobacter litoralis</name>
    <dbReference type="NCBI Taxonomy" id="481366"/>
    <lineage>
        <taxon>Bacteria</taxon>
        <taxon>Pseudomonadati</taxon>
        <taxon>Pseudomonadota</taxon>
        <taxon>Betaproteobacteria</taxon>
        <taxon>Burkholderiales</taxon>
        <taxon>Burkholderiaceae</taxon>
        <taxon>Limnobacter</taxon>
    </lineage>
</organism>
<dbReference type="EMBL" id="BSOJ01000015">
    <property type="protein sequence ID" value="GLR26605.1"/>
    <property type="molecule type" value="Genomic_DNA"/>
</dbReference>
<sequence length="243" mass="26019">MGVTTRGQAPGRGFNLATHVGDELSEVQGRRALLEGEVGAPLVWLNQVHGADTLQVSARADTHLCAPADADASVTRRTDIALAVMTADCLPVVMVARDSRNQAIAVGVAHAGWRGLHGGVLESCLNALMDVAQVKSEQCYAWMGPAIGPQSYEVGAEVRSAFVDQDPQAATAFHPSQRQGRWMADLYTLAKQRLHSVGLETTVGGDFDTFTDPRWFSHRRAQVQSLPAGRIATFVRLLPVPGA</sequence>
<comment type="catalytic activity">
    <reaction evidence="7">
        <text>adenosine + H2O + H(+) = inosine + NH4(+)</text>
        <dbReference type="Rhea" id="RHEA:24408"/>
        <dbReference type="ChEBI" id="CHEBI:15377"/>
        <dbReference type="ChEBI" id="CHEBI:15378"/>
        <dbReference type="ChEBI" id="CHEBI:16335"/>
        <dbReference type="ChEBI" id="CHEBI:17596"/>
        <dbReference type="ChEBI" id="CHEBI:28938"/>
        <dbReference type="EC" id="3.5.4.4"/>
    </reaction>
    <physiologicalReaction direction="left-to-right" evidence="7">
        <dbReference type="Rhea" id="RHEA:24409"/>
    </physiologicalReaction>
</comment>
<comment type="caution">
    <text evidence="11">The sequence shown here is derived from an EMBL/GenBank/DDBJ whole genome shotgun (WGS) entry which is preliminary data.</text>
</comment>
<evidence type="ECO:0000256" key="8">
    <source>
        <dbReference type="ARBA" id="ARBA00048968"/>
    </source>
</evidence>
<dbReference type="PANTHER" id="PTHR30616:SF2">
    <property type="entry name" value="PURINE NUCLEOSIDE PHOSPHORYLASE LACC1"/>
    <property type="match status" value="1"/>
</dbReference>
<accession>A0ABQ5YS28</accession>
<evidence type="ECO:0000256" key="6">
    <source>
        <dbReference type="ARBA" id="ARBA00022833"/>
    </source>
</evidence>
<reference evidence="12" key="1">
    <citation type="journal article" date="2019" name="Int. J. Syst. Evol. Microbiol.">
        <title>The Global Catalogue of Microorganisms (GCM) 10K type strain sequencing project: providing services to taxonomists for standard genome sequencing and annotation.</title>
        <authorList>
            <consortium name="The Broad Institute Genomics Platform"/>
            <consortium name="The Broad Institute Genome Sequencing Center for Infectious Disease"/>
            <person name="Wu L."/>
            <person name="Ma J."/>
        </authorList>
    </citation>
    <scope>NUCLEOTIDE SEQUENCE [LARGE SCALE GENOMIC DNA]</scope>
    <source>
        <strain evidence="12">NBRC 105857</strain>
    </source>
</reference>
<evidence type="ECO:0000256" key="1">
    <source>
        <dbReference type="ARBA" id="ARBA00000553"/>
    </source>
</evidence>
<name>A0ABQ5YS28_9BURK</name>
<evidence type="ECO:0000256" key="10">
    <source>
        <dbReference type="RuleBase" id="RU361274"/>
    </source>
</evidence>
<evidence type="ECO:0000313" key="11">
    <source>
        <dbReference type="EMBL" id="GLR26605.1"/>
    </source>
</evidence>
<keyword evidence="3" id="KW-0808">Transferase</keyword>
<comment type="similarity">
    <text evidence="2 10">Belongs to the purine nucleoside phosphorylase YfiH/LACC1 family.</text>
</comment>
<dbReference type="CDD" id="cd16833">
    <property type="entry name" value="YfiH"/>
    <property type="match status" value="1"/>
</dbReference>
<comment type="catalytic activity">
    <reaction evidence="8">
        <text>adenosine + phosphate = alpha-D-ribose 1-phosphate + adenine</text>
        <dbReference type="Rhea" id="RHEA:27642"/>
        <dbReference type="ChEBI" id="CHEBI:16335"/>
        <dbReference type="ChEBI" id="CHEBI:16708"/>
        <dbReference type="ChEBI" id="CHEBI:43474"/>
        <dbReference type="ChEBI" id="CHEBI:57720"/>
        <dbReference type="EC" id="2.4.2.1"/>
    </reaction>
    <physiologicalReaction direction="left-to-right" evidence="8">
        <dbReference type="Rhea" id="RHEA:27643"/>
    </physiologicalReaction>
</comment>
<protein>
    <recommendedName>
        <fullName evidence="10">Purine nucleoside phosphorylase</fullName>
    </recommendedName>
</protein>
<proteinExistence type="inferred from homology"/>
<evidence type="ECO:0000256" key="3">
    <source>
        <dbReference type="ARBA" id="ARBA00022679"/>
    </source>
</evidence>
<keyword evidence="6" id="KW-0862">Zinc</keyword>
<dbReference type="Pfam" id="PF02578">
    <property type="entry name" value="Cu-oxidase_4"/>
    <property type="match status" value="1"/>
</dbReference>
<dbReference type="Proteomes" id="UP001156664">
    <property type="component" value="Unassembled WGS sequence"/>
</dbReference>
<comment type="catalytic activity">
    <reaction evidence="1">
        <text>inosine + phosphate = alpha-D-ribose 1-phosphate + hypoxanthine</text>
        <dbReference type="Rhea" id="RHEA:27646"/>
        <dbReference type="ChEBI" id="CHEBI:17368"/>
        <dbReference type="ChEBI" id="CHEBI:17596"/>
        <dbReference type="ChEBI" id="CHEBI:43474"/>
        <dbReference type="ChEBI" id="CHEBI:57720"/>
        <dbReference type="EC" id="2.4.2.1"/>
    </reaction>
    <physiologicalReaction direction="left-to-right" evidence="1">
        <dbReference type="Rhea" id="RHEA:27647"/>
    </physiologicalReaction>
</comment>
<gene>
    <name evidence="11" type="ORF">GCM10007875_16950</name>
</gene>
<evidence type="ECO:0000313" key="12">
    <source>
        <dbReference type="Proteomes" id="UP001156664"/>
    </source>
</evidence>
<keyword evidence="12" id="KW-1185">Reference proteome</keyword>
<dbReference type="InterPro" id="IPR038371">
    <property type="entry name" value="Cu_polyphenol_OxRdtase_sf"/>
</dbReference>
<dbReference type="SUPFAM" id="SSF64438">
    <property type="entry name" value="CNF1/YfiH-like putative cysteine hydrolases"/>
    <property type="match status" value="1"/>
</dbReference>
<dbReference type="NCBIfam" id="TIGR00726">
    <property type="entry name" value="peptidoglycan editing factor PgeF"/>
    <property type="match status" value="1"/>
</dbReference>
<keyword evidence="5" id="KW-0378">Hydrolase</keyword>
<evidence type="ECO:0000256" key="4">
    <source>
        <dbReference type="ARBA" id="ARBA00022723"/>
    </source>
</evidence>
<keyword evidence="4" id="KW-0479">Metal-binding</keyword>
<dbReference type="InterPro" id="IPR011324">
    <property type="entry name" value="Cytotoxic_necrot_fac-like_cat"/>
</dbReference>